<dbReference type="Pfam" id="PF13654">
    <property type="entry name" value="AAA_32"/>
    <property type="match status" value="1"/>
</dbReference>
<keyword evidence="6" id="KW-1185">Reference proteome</keyword>
<evidence type="ECO:0000256" key="1">
    <source>
        <dbReference type="ARBA" id="ARBA00022670"/>
    </source>
</evidence>
<evidence type="ECO:0000259" key="4">
    <source>
        <dbReference type="PROSITE" id="PS51786"/>
    </source>
</evidence>
<dbReference type="GO" id="GO:0004252">
    <property type="term" value="F:serine-type endopeptidase activity"/>
    <property type="evidence" value="ECO:0007669"/>
    <property type="project" value="UniProtKB-UniRule"/>
</dbReference>
<gene>
    <name evidence="5" type="ORF">SAMN04515677_10646</name>
</gene>
<dbReference type="Pfam" id="PF05362">
    <property type="entry name" value="Lon_C"/>
    <property type="match status" value="1"/>
</dbReference>
<dbReference type="InterPro" id="IPR025662">
    <property type="entry name" value="Sigma_54_int_dom_ATP-bd_1"/>
</dbReference>
<evidence type="ECO:0000313" key="5">
    <source>
        <dbReference type="EMBL" id="SDM17159.1"/>
    </source>
</evidence>
<dbReference type="Gene3D" id="1.10.8.60">
    <property type="match status" value="1"/>
</dbReference>
<accession>A0A1G9R1N6</accession>
<dbReference type="GO" id="GO:0005524">
    <property type="term" value="F:ATP binding"/>
    <property type="evidence" value="ECO:0007669"/>
    <property type="project" value="InterPro"/>
</dbReference>
<feature type="active site" evidence="2">
    <location>
        <position position="666"/>
    </location>
</feature>
<dbReference type="InterPro" id="IPR020568">
    <property type="entry name" value="Ribosomal_Su5_D2-typ_SF"/>
</dbReference>
<keyword evidence="3" id="KW-0175">Coiled coil</keyword>
<dbReference type="InterPro" id="IPR041699">
    <property type="entry name" value="AAA_32"/>
</dbReference>
<dbReference type="InterPro" id="IPR027065">
    <property type="entry name" value="Lon_Prtase"/>
</dbReference>
<dbReference type="InterPro" id="IPR008269">
    <property type="entry name" value="Lon_proteolytic"/>
</dbReference>
<reference evidence="5 6" key="1">
    <citation type="submission" date="2016-10" db="EMBL/GenBank/DDBJ databases">
        <authorList>
            <person name="de Groot N.N."/>
        </authorList>
    </citation>
    <scope>NUCLEOTIDE SEQUENCE [LARGE SCALE GENOMIC DNA]</scope>
    <source>
        <strain evidence="5 6">DSM 797</strain>
    </source>
</reference>
<dbReference type="EC" id="3.4.21.53" evidence="2"/>
<feature type="domain" description="Lon proteolytic" evidence="4">
    <location>
        <begin position="533"/>
        <end position="728"/>
    </location>
</feature>
<name>A0A1G9R1N6_9FIRM</name>
<feature type="active site" evidence="2">
    <location>
        <position position="623"/>
    </location>
</feature>
<dbReference type="InterPro" id="IPR027417">
    <property type="entry name" value="P-loop_NTPase"/>
</dbReference>
<evidence type="ECO:0000313" key="6">
    <source>
        <dbReference type="Proteomes" id="UP000199068"/>
    </source>
</evidence>
<protein>
    <recommendedName>
        <fullName evidence="2">endopeptidase La</fullName>
        <ecNumber evidence="2">3.4.21.53</ecNumber>
    </recommendedName>
</protein>
<sequence>MLTYNNTSEIEPLESILGQKRAIDAMEIGLRINNPAYNIYIAGESGTGKTTYAMKALDKYASQKDNHKDWCYVYNFEHPREPVAIGLKKGLGKIFKKDIEKLIETLLDELVDAFESEDFEIGKNQLIEEYEIEKDTLLKKIKKYGEEKGFKLKNSKVGMVFIPIKDEKEDEEKTDEEEQKADEEFYKVKRELESMAIQVVYKIRDLEDAAKEALLDLEEEVAKFVIDPHIELLTEKYKGYDKVKKYLANMRKDILEYVYLFYMDEEELKDKYDKEHFTKYKVNLFVDNGSDKKSSSAPVIVEMNPSPSNLFGKAEYDYYNGGVKTDFTKLIPGAVHKANGGYLVLYTDQLLRYGLSWDMLKRTIQSRKIGVDTQTSIKPESIPIDMKVILIGNNYMYNLLYNYDADFSKYFKIFVDFDNEMDKNDTNEDGITRFIALQCNKNKLKHFTYDAVQEVIKFSTRVSGDNSKLSTEFNKILEVIIEGDAYATIRGVEYVDKEDVKVAINERRKRLSRIESKMDESLENGFTLIETQGKKIGVINGLSVLNMGEYSFGRPSRITVTTSPGNKGIVNIEREVNMSGPIHNKGVLILGGYLAENFAQEFPLSINAYICFEQNYGGVDGDSATGAELYTLISSLTKIPLKQNIAVTGSMNQKGDIQVVGGIAEKVEGFYSTCKRKGLTGDQGVIIPKNNSRNLVLSDELNEAIEKGMFKIYQVERVEQALEILTDMSFDYIKKLTVDRLREFSKIKNESK</sequence>
<dbReference type="Pfam" id="PF20436">
    <property type="entry name" value="LonB_AAA-LID"/>
    <property type="match status" value="1"/>
</dbReference>
<proteinExistence type="inferred from homology"/>
<dbReference type="GO" id="GO:0030163">
    <property type="term" value="P:protein catabolic process"/>
    <property type="evidence" value="ECO:0007669"/>
    <property type="project" value="InterPro"/>
</dbReference>
<keyword evidence="1 2" id="KW-0645">Protease</keyword>
<dbReference type="Gene3D" id="3.40.50.300">
    <property type="entry name" value="P-loop containing nucleotide triphosphate hydrolases"/>
    <property type="match status" value="2"/>
</dbReference>
<dbReference type="InterPro" id="IPR046844">
    <property type="entry name" value="Lon-like_helical"/>
</dbReference>
<feature type="coiled-coil region" evidence="3">
    <location>
        <begin position="127"/>
        <end position="223"/>
    </location>
</feature>
<dbReference type="Proteomes" id="UP000199068">
    <property type="component" value="Unassembled WGS sequence"/>
</dbReference>
<comment type="catalytic activity">
    <reaction evidence="2">
        <text>Hydrolysis of proteins in presence of ATP.</text>
        <dbReference type="EC" id="3.4.21.53"/>
    </reaction>
</comment>
<dbReference type="EMBL" id="FNGW01000006">
    <property type="protein sequence ID" value="SDM17159.1"/>
    <property type="molecule type" value="Genomic_DNA"/>
</dbReference>
<dbReference type="InterPro" id="IPR014721">
    <property type="entry name" value="Ribsml_uS5_D2-typ_fold_subgr"/>
</dbReference>
<dbReference type="PROSITE" id="PS51786">
    <property type="entry name" value="LON_PROTEOLYTIC"/>
    <property type="match status" value="1"/>
</dbReference>
<dbReference type="GO" id="GO:0004176">
    <property type="term" value="F:ATP-dependent peptidase activity"/>
    <property type="evidence" value="ECO:0007669"/>
    <property type="project" value="UniProtKB-UniRule"/>
</dbReference>
<dbReference type="STRING" id="1121325.SAMN04515677_10646"/>
<dbReference type="Gene3D" id="3.30.230.10">
    <property type="match status" value="1"/>
</dbReference>
<dbReference type="PROSITE" id="PS00675">
    <property type="entry name" value="SIGMA54_INTERACT_1"/>
    <property type="match status" value="1"/>
</dbReference>
<dbReference type="RefSeq" id="WP_092726530.1">
    <property type="nucleotide sequence ID" value="NZ_FNGW01000006.1"/>
</dbReference>
<dbReference type="SUPFAM" id="SSF54211">
    <property type="entry name" value="Ribosomal protein S5 domain 2-like"/>
    <property type="match status" value="1"/>
</dbReference>
<dbReference type="AlphaFoldDB" id="A0A1G9R1N6"/>
<organism evidence="5 6">
    <name type="scientific">Romboutsia lituseburensis DSM 797</name>
    <dbReference type="NCBI Taxonomy" id="1121325"/>
    <lineage>
        <taxon>Bacteria</taxon>
        <taxon>Bacillati</taxon>
        <taxon>Bacillota</taxon>
        <taxon>Clostridia</taxon>
        <taxon>Peptostreptococcales</taxon>
        <taxon>Peptostreptococcaceae</taxon>
        <taxon>Romboutsia</taxon>
    </lineage>
</organism>
<evidence type="ECO:0000256" key="2">
    <source>
        <dbReference type="PROSITE-ProRule" id="PRU01122"/>
    </source>
</evidence>
<comment type="similarity">
    <text evidence="2">Belongs to the peptidase S16 family.</text>
</comment>
<evidence type="ECO:0000256" key="3">
    <source>
        <dbReference type="SAM" id="Coils"/>
    </source>
</evidence>
<dbReference type="PANTHER" id="PTHR10046">
    <property type="entry name" value="ATP DEPENDENT LON PROTEASE FAMILY MEMBER"/>
    <property type="match status" value="1"/>
</dbReference>
<dbReference type="SUPFAM" id="SSF52540">
    <property type="entry name" value="P-loop containing nucleoside triphosphate hydrolases"/>
    <property type="match status" value="1"/>
</dbReference>
<keyword evidence="2" id="KW-0720">Serine protease</keyword>
<keyword evidence="2" id="KW-0378">Hydrolase</keyword>
<dbReference type="GO" id="GO:0006508">
    <property type="term" value="P:proteolysis"/>
    <property type="evidence" value="ECO:0007669"/>
    <property type="project" value="UniProtKB-KW"/>
</dbReference>
<dbReference type="PRINTS" id="PR00830">
    <property type="entry name" value="ENDOLAPTASE"/>
</dbReference>
<dbReference type="Pfam" id="PF20437">
    <property type="entry name" value="LonC_helical"/>
    <property type="match status" value="1"/>
</dbReference>
<dbReference type="InterPro" id="IPR046843">
    <property type="entry name" value="LonB_AAA-LID"/>
</dbReference>